<keyword evidence="2" id="KW-1185">Reference proteome</keyword>
<organism evidence="1 2">
    <name type="scientific">Brachionus plicatilis</name>
    <name type="common">Marine rotifer</name>
    <name type="synonym">Brachionus muelleri</name>
    <dbReference type="NCBI Taxonomy" id="10195"/>
    <lineage>
        <taxon>Eukaryota</taxon>
        <taxon>Metazoa</taxon>
        <taxon>Spiralia</taxon>
        <taxon>Gnathifera</taxon>
        <taxon>Rotifera</taxon>
        <taxon>Eurotatoria</taxon>
        <taxon>Monogononta</taxon>
        <taxon>Pseudotrocha</taxon>
        <taxon>Ploima</taxon>
        <taxon>Brachionidae</taxon>
        <taxon>Brachionus</taxon>
    </lineage>
</organism>
<accession>A0A3M7T224</accession>
<gene>
    <name evidence="1" type="ORF">BpHYR1_033745</name>
</gene>
<reference evidence="1 2" key="1">
    <citation type="journal article" date="2018" name="Sci. Rep.">
        <title>Genomic signatures of local adaptation to the degree of environmental predictability in rotifers.</title>
        <authorList>
            <person name="Franch-Gras L."/>
            <person name="Hahn C."/>
            <person name="Garcia-Roger E.M."/>
            <person name="Carmona M.J."/>
            <person name="Serra M."/>
            <person name="Gomez A."/>
        </authorList>
    </citation>
    <scope>NUCLEOTIDE SEQUENCE [LARGE SCALE GENOMIC DNA]</scope>
    <source>
        <strain evidence="1">HYR1</strain>
    </source>
</reference>
<protein>
    <submittedName>
        <fullName evidence="1">Uncharacterized protein</fullName>
    </submittedName>
</protein>
<sequence length="140" mass="15857">MTNLIYGFSQKRTTLVKDKEVPILTTEKDQWQRWVEHLGRSTISTELGTHRDIKNRLSKVKFAFARLIPALKSNSYIKETKLKLYNTTPKCTEVNAGGCVNLRGKALTPSTLKACGGFSGYNGLRHCRMLTYTEEQTLSN</sequence>
<dbReference type="EMBL" id="REGN01000413">
    <property type="protein sequence ID" value="RNA42103.1"/>
    <property type="molecule type" value="Genomic_DNA"/>
</dbReference>
<comment type="caution">
    <text evidence="1">The sequence shown here is derived from an EMBL/GenBank/DDBJ whole genome shotgun (WGS) entry which is preliminary data.</text>
</comment>
<dbReference type="AlphaFoldDB" id="A0A3M7T224"/>
<name>A0A3M7T224_BRAPC</name>
<proteinExistence type="predicted"/>
<dbReference type="Proteomes" id="UP000276133">
    <property type="component" value="Unassembled WGS sequence"/>
</dbReference>
<evidence type="ECO:0000313" key="2">
    <source>
        <dbReference type="Proteomes" id="UP000276133"/>
    </source>
</evidence>
<evidence type="ECO:0000313" key="1">
    <source>
        <dbReference type="EMBL" id="RNA42103.1"/>
    </source>
</evidence>